<evidence type="ECO:0000259" key="2">
    <source>
        <dbReference type="PROSITE" id="PS01124"/>
    </source>
</evidence>
<dbReference type="EMBL" id="AMXE01000121">
    <property type="protein sequence ID" value="ENO84126.1"/>
    <property type="molecule type" value="Genomic_DNA"/>
</dbReference>
<dbReference type="GO" id="GO:0043565">
    <property type="term" value="F:sequence-specific DNA binding"/>
    <property type="evidence" value="ECO:0007669"/>
    <property type="project" value="InterPro"/>
</dbReference>
<dbReference type="SMART" id="SM00342">
    <property type="entry name" value="HTH_ARAC"/>
    <property type="match status" value="1"/>
</dbReference>
<comment type="caution">
    <text evidence="3">The sequence shown here is derived from an EMBL/GenBank/DDBJ whole genome shotgun (WGS) entry which is preliminary data.</text>
</comment>
<dbReference type="Pfam" id="PF12833">
    <property type="entry name" value="HTH_18"/>
    <property type="match status" value="1"/>
</dbReference>
<dbReference type="AlphaFoldDB" id="N6XQY8"/>
<name>N6XQY8_THAL4</name>
<dbReference type="GO" id="GO:0003700">
    <property type="term" value="F:DNA-binding transcription factor activity"/>
    <property type="evidence" value="ECO:0007669"/>
    <property type="project" value="InterPro"/>
</dbReference>
<feature type="region of interest" description="Disordered" evidence="1">
    <location>
        <begin position="1"/>
        <end position="22"/>
    </location>
</feature>
<feature type="domain" description="HTH araC/xylS-type" evidence="2">
    <location>
        <begin position="161"/>
        <end position="261"/>
    </location>
</feature>
<evidence type="ECO:0000313" key="4">
    <source>
        <dbReference type="Proteomes" id="UP000013232"/>
    </source>
</evidence>
<dbReference type="PANTHER" id="PTHR43436">
    <property type="entry name" value="ARAC-FAMILY TRANSCRIPTIONAL REGULATOR"/>
    <property type="match status" value="1"/>
</dbReference>
<sequence>MDHSCGQYRSPAPTPRATGQHPDKVMLINRDRIAYAGLLGAPKQRNLGSLTLYLSLAGPFRIRIEDGPWHTTRFAVIPPYLPHWVETDDRLIGVVMIEPEYIDPADLPASLAPGIRPLAHCDMADRLREAFSRLCGQTHLSTRDFDELFFGARLVTRPLDHRIAQVAERIRAEPCELHDAESSAGQAGLSFSRFLHLFANEVGVSYRRYRAWKRARALLPYVAQARNLTDVALELGYPDSTHFSHSIRSVYGLRPKDIFAGSRRLSVIVQPGAARPLTCAA</sequence>
<dbReference type="InterPro" id="IPR018060">
    <property type="entry name" value="HTH_AraC"/>
</dbReference>
<evidence type="ECO:0000313" key="3">
    <source>
        <dbReference type="EMBL" id="ENO84126.1"/>
    </source>
</evidence>
<dbReference type="RefSeq" id="WP_004346571.1">
    <property type="nucleotide sequence ID" value="NZ_AMXE01000121.1"/>
</dbReference>
<proteinExistence type="predicted"/>
<gene>
    <name evidence="3" type="ORF">C666_17885</name>
</gene>
<dbReference type="PROSITE" id="PS01124">
    <property type="entry name" value="HTH_ARAC_FAMILY_2"/>
    <property type="match status" value="1"/>
</dbReference>
<protein>
    <submittedName>
        <fullName evidence="3">AraC family transcriptional regulator</fullName>
    </submittedName>
</protein>
<dbReference type="eggNOG" id="COG2207">
    <property type="taxonomic scope" value="Bacteria"/>
</dbReference>
<accession>N6XQY8</accession>
<dbReference type="STRING" id="1123367.GCA_000621305_00291"/>
<evidence type="ECO:0000256" key="1">
    <source>
        <dbReference type="SAM" id="MobiDB-lite"/>
    </source>
</evidence>
<reference evidence="3 4" key="1">
    <citation type="submission" date="2012-09" db="EMBL/GenBank/DDBJ databases">
        <title>Draft Genome Sequences of 6 Strains from Genus Thauera.</title>
        <authorList>
            <person name="Liu B."/>
            <person name="Shapleigh J.P."/>
            <person name="Frostegard A.H."/>
        </authorList>
    </citation>
    <scope>NUCLEOTIDE SEQUENCE [LARGE SCALE GENOMIC DNA]</scope>
    <source>
        <strain evidence="4">47Lol / DSM 12138</strain>
    </source>
</reference>
<dbReference type="Proteomes" id="UP000013232">
    <property type="component" value="Unassembled WGS sequence"/>
</dbReference>
<organism evidence="3 4">
    <name type="scientific">Thauera linaloolentis (strain DSM 12138 / JCM 21573 / CCUG 41526 / CIP 105981 / IAM 15112 / NBRC 102519 / 47Lol)</name>
    <dbReference type="NCBI Taxonomy" id="1123367"/>
    <lineage>
        <taxon>Bacteria</taxon>
        <taxon>Pseudomonadati</taxon>
        <taxon>Pseudomonadota</taxon>
        <taxon>Betaproteobacteria</taxon>
        <taxon>Rhodocyclales</taxon>
        <taxon>Zoogloeaceae</taxon>
        <taxon>Thauera</taxon>
    </lineage>
</organism>
<dbReference type="PANTHER" id="PTHR43436:SF1">
    <property type="entry name" value="TRANSCRIPTIONAL REGULATORY PROTEIN"/>
    <property type="match status" value="1"/>
</dbReference>
<keyword evidence="4" id="KW-1185">Reference proteome</keyword>
<dbReference type="Gene3D" id="1.10.10.60">
    <property type="entry name" value="Homeodomain-like"/>
    <property type="match status" value="2"/>
</dbReference>